<evidence type="ECO:0000256" key="1">
    <source>
        <dbReference type="SAM" id="Coils"/>
    </source>
</evidence>
<reference evidence="2" key="1">
    <citation type="submission" date="2020-04" db="EMBL/GenBank/DDBJ databases">
        <authorList>
            <person name="Chiriac C."/>
            <person name="Salcher M."/>
            <person name="Ghai R."/>
            <person name="Kavagutti S V."/>
        </authorList>
    </citation>
    <scope>NUCLEOTIDE SEQUENCE</scope>
</reference>
<evidence type="ECO:0000313" key="2">
    <source>
        <dbReference type="EMBL" id="CAB4153952.1"/>
    </source>
</evidence>
<organism evidence="2">
    <name type="scientific">uncultured Caudovirales phage</name>
    <dbReference type="NCBI Taxonomy" id="2100421"/>
    <lineage>
        <taxon>Viruses</taxon>
        <taxon>Duplodnaviria</taxon>
        <taxon>Heunggongvirae</taxon>
        <taxon>Uroviricota</taxon>
        <taxon>Caudoviricetes</taxon>
        <taxon>Peduoviridae</taxon>
        <taxon>Maltschvirus</taxon>
        <taxon>Maltschvirus maltsch</taxon>
    </lineage>
</organism>
<accession>A0A6J5N583</accession>
<name>A0A6J5N583_9CAUD</name>
<keyword evidence="1" id="KW-0175">Coiled coil</keyword>
<feature type="coiled-coil region" evidence="1">
    <location>
        <begin position="20"/>
        <end position="54"/>
    </location>
</feature>
<protein>
    <submittedName>
        <fullName evidence="2">Uncharacterized protein</fullName>
    </submittedName>
</protein>
<proteinExistence type="predicted"/>
<dbReference type="EMBL" id="LR796601">
    <property type="protein sequence ID" value="CAB4153952.1"/>
    <property type="molecule type" value="Genomic_DNA"/>
</dbReference>
<sequence length="74" mass="8735">MMHVSYVKLFRDDEGIVRDTQEANGEIRNLHHQIELLKQALEREMDTVTDLRELLDAVRRIAFELNEEILKGND</sequence>
<gene>
    <name evidence="2" type="ORF">UFOVP628_39</name>
</gene>